<evidence type="ECO:0000256" key="2">
    <source>
        <dbReference type="SAM" id="Phobius"/>
    </source>
</evidence>
<dbReference type="Pfam" id="PF12034">
    <property type="entry name" value="YfbK_C"/>
    <property type="match status" value="1"/>
</dbReference>
<keyword evidence="2" id="KW-0812">Transmembrane</keyword>
<dbReference type="PANTHER" id="PTHR23159">
    <property type="entry name" value="CENTROSOMAL PROTEIN 2"/>
    <property type="match status" value="1"/>
</dbReference>
<reference evidence="4" key="2">
    <citation type="submission" date="2020-09" db="EMBL/GenBank/DDBJ databases">
        <authorList>
            <person name="Sun Q."/>
            <person name="Kim S."/>
        </authorList>
    </citation>
    <scope>NUCLEOTIDE SEQUENCE</scope>
    <source>
        <strain evidence="4">KCTC 12988</strain>
    </source>
</reference>
<accession>A0A918WMN3</accession>
<feature type="coiled-coil region" evidence="1">
    <location>
        <begin position="650"/>
        <end position="718"/>
    </location>
</feature>
<feature type="transmembrane region" description="Helical" evidence="2">
    <location>
        <begin position="108"/>
        <end position="128"/>
    </location>
</feature>
<reference evidence="4" key="1">
    <citation type="journal article" date="2014" name="Int. J. Syst. Evol. Microbiol.">
        <title>Complete genome sequence of Corynebacterium casei LMG S-19264T (=DSM 44701T), isolated from a smear-ripened cheese.</title>
        <authorList>
            <consortium name="US DOE Joint Genome Institute (JGI-PGF)"/>
            <person name="Walter F."/>
            <person name="Albersmeier A."/>
            <person name="Kalinowski J."/>
            <person name="Ruckert C."/>
        </authorList>
    </citation>
    <scope>NUCLEOTIDE SEQUENCE</scope>
    <source>
        <strain evidence="4">KCTC 12988</strain>
    </source>
</reference>
<keyword evidence="5" id="KW-1185">Reference proteome</keyword>
<dbReference type="Proteomes" id="UP000644507">
    <property type="component" value="Unassembled WGS sequence"/>
</dbReference>
<dbReference type="InterPro" id="IPR002035">
    <property type="entry name" value="VWF_A"/>
</dbReference>
<evidence type="ECO:0000313" key="5">
    <source>
        <dbReference type="Proteomes" id="UP000644507"/>
    </source>
</evidence>
<feature type="coiled-coil region" evidence="1">
    <location>
        <begin position="855"/>
        <end position="889"/>
    </location>
</feature>
<dbReference type="PANTHER" id="PTHR23159:SF31">
    <property type="entry name" value="CENTROSOME-ASSOCIATED PROTEIN CEP250 ISOFORM X1"/>
    <property type="match status" value="1"/>
</dbReference>
<dbReference type="SMART" id="SM00327">
    <property type="entry name" value="VWA"/>
    <property type="match status" value="1"/>
</dbReference>
<feature type="domain" description="VWFA" evidence="3">
    <location>
        <begin position="1390"/>
        <end position="1564"/>
    </location>
</feature>
<proteinExistence type="predicted"/>
<dbReference type="EMBL" id="BMXI01000017">
    <property type="protein sequence ID" value="GHC64410.1"/>
    <property type="molecule type" value="Genomic_DNA"/>
</dbReference>
<dbReference type="Pfam" id="PF13519">
    <property type="entry name" value="VWA_2"/>
    <property type="match status" value="1"/>
</dbReference>
<dbReference type="Gene3D" id="3.40.50.410">
    <property type="entry name" value="von Willebrand factor, type A domain"/>
    <property type="match status" value="1"/>
</dbReference>
<protein>
    <recommendedName>
        <fullName evidence="3">VWFA domain-containing protein</fullName>
    </recommendedName>
</protein>
<evidence type="ECO:0000313" key="4">
    <source>
        <dbReference type="EMBL" id="GHC64410.1"/>
    </source>
</evidence>
<keyword evidence="1" id="KW-0175">Coiled coil</keyword>
<evidence type="ECO:0000256" key="1">
    <source>
        <dbReference type="SAM" id="Coils"/>
    </source>
</evidence>
<sequence length="1732" mass="188693">MKDDFEIVGDAAREARIVAVVLGEASDFEREEVDRLCEENPELQVFRRRMEAVHGLIGEARSAKPGSDADQWKLSGERRNLILSKLAEEQATIVLPVKKRVRFLGLNPWQHAALIAVACLLLGLLVPMRMKSSRAHLVSSPAYESAGELLEEEVSDTSLAQNQSVAQLEAEIETRLGRFREPSARKPSAPSSEMAKVIAANTVSPSAVPVPQPGQQVDATQLGDGADFGTGWGYGGDEDAFAGKKNEVAALRRSLTQRTPSRAADETPALMAEAERGFDAKASDTGVVAGRGLRSGDFALGKSNIDGVLNDPNRTAGDDAKDEPLALAGVFTGGDRPQVKQAPTRNEVGYGIDSDLSAEEDPFASDGGFGGAGLQLRTEAERQKALVGARVVGESDGEPLLEKRFALPPDAMAKMKSDLAASFADSDPFAAEPEPTQGLSARQSASELLSDMGVTLPEGATARYLPSTGELVVKNTAENIDLVDQIADQYGDGGGDTVDIKTKFVDERQANTDELGFAWLAGEDSNESDLEEFKNGRVNIAGNTKAGDRMLRQELSEEEGMVRSNLDLSGVVAGSFFATGEAQLGGSGTNGSDRNAIDRLLNDSTTGGLANDFSVFPVTPATGMELGQQFPTEYEPPELPNSMGTRDVSPKELESRIAELEEKVATKEQALSRARSSSKAEEELVELATEMHDYKEAAREYESSLADLQELKLKHSAERVGLRAPKAPVVIHDKPEVPKKKSGFLGLGSYESEAVLQLTSPNEDFGSTLGIKQSRQFFDTQEEVVRSTKTLEVAVEENGLAEKWGLSKDDAVKRLKRSVEVSQRPGTDLLEIKGKSKDPKVAKEIASAVSSAFQKRRLEEEAKRAESQLEAINAEVDAQKEKVEAKRKVLDTIVRITGRPYFEGSSKSPESMESSMAKMADRNLFEMKKARDQYRIYLDKLKTLDEEQVLRYAAELPVDNNSVRSLHAEYLATKRKAEALKASGLAQNHPDMVSQRERIAGLRDDLDSAVATLKESLDTNYEMIREQLAATGDPEEATRLERELKAEKEELARLRQQGSPVGNLTYGENPKGFSTTASKLENIIIPHLEFRETSLEDAIEFLNFKAFELDPDPSKKKLKIVVEKGSSPEFLGLEGDRGGESLLLGADPTSKSIDVLRLRDVPFATALEYVANKTGMRYRIDEDVITLLPISSSGSADLVTRTWKISPEEYQALMAEATTTAKEDPFASEDEELSSEVEALQNSGVSFPDGASVRYLEESGVIVVRNTVSNLDLADQIIEKLIEKVRVAEETSTMDEKDAATQADSTFSLHVSDVSFKLAKAALDQGKWPETVRVEEFVNAFSYGERQLLPGERVGVAMEQAAHPSLSQRNLLRISLQTAATGRGAGVPLRLTVVLDKSGSMERLDRASAVDEAFRVLTEQLNPGDKVTLVGFSRTPSLLADFVDGGEGEKLLKILRETPSEGGTNVEEALKLARAKALEHYEDGAQNRVILLTDGIANLGTAVPEQLMTLVEGMREEGVAFDACGVGVEGLNDDILEALTRKGDGRYYLLGSTEESGADFAKQVAGALRPAAQNVKVQVLWNPERVGKWRLYGFEKHELKKEDFRNDAVDAAEMAAEEEGVALYHVEVKPDGEGPLGVARVRFLDVASNEMVEREWEIIYQGEAPNLSEADSKVRLASVAGLVAEKLARSPIGERVEWDELLEEARQLKGLFPKEKRVGELEVMIEKAKQLE</sequence>
<keyword evidence="2" id="KW-1133">Transmembrane helix</keyword>
<keyword evidence="2" id="KW-0472">Membrane</keyword>
<gene>
    <name evidence="4" type="ORF">GCM10007100_35180</name>
</gene>
<dbReference type="Pfam" id="PF12450">
    <property type="entry name" value="vWF_A"/>
    <property type="match status" value="1"/>
</dbReference>
<organism evidence="4 5">
    <name type="scientific">Roseibacillus persicicus</name>
    <dbReference type="NCBI Taxonomy" id="454148"/>
    <lineage>
        <taxon>Bacteria</taxon>
        <taxon>Pseudomonadati</taxon>
        <taxon>Verrucomicrobiota</taxon>
        <taxon>Verrucomicrobiia</taxon>
        <taxon>Verrucomicrobiales</taxon>
        <taxon>Verrucomicrobiaceae</taxon>
        <taxon>Roseibacillus</taxon>
    </lineage>
</organism>
<dbReference type="InterPro" id="IPR021908">
    <property type="entry name" value="YfbK_C"/>
</dbReference>
<dbReference type="PROSITE" id="PS50234">
    <property type="entry name" value="VWFA"/>
    <property type="match status" value="1"/>
</dbReference>
<evidence type="ECO:0000259" key="3">
    <source>
        <dbReference type="PROSITE" id="PS50234"/>
    </source>
</evidence>
<comment type="caution">
    <text evidence="4">The sequence shown here is derived from an EMBL/GenBank/DDBJ whole genome shotgun (WGS) entry which is preliminary data.</text>
</comment>
<dbReference type="RefSeq" id="WP_189573051.1">
    <property type="nucleotide sequence ID" value="NZ_BMXI01000017.1"/>
</dbReference>
<dbReference type="InterPro" id="IPR036465">
    <property type="entry name" value="vWFA_dom_sf"/>
</dbReference>
<dbReference type="InterPro" id="IPR022156">
    <property type="entry name" value="Uncharacterised_YfbK_N"/>
</dbReference>
<name>A0A918WMN3_9BACT</name>
<dbReference type="SUPFAM" id="SSF53300">
    <property type="entry name" value="vWA-like"/>
    <property type="match status" value="1"/>
</dbReference>